<accession>X5H5K7</accession>
<dbReference type="AlphaFoldDB" id="X5H5K7"/>
<name>X5H5K7_DEIDV</name>
<evidence type="ECO:0000313" key="3">
    <source>
        <dbReference type="Proteomes" id="UP000002208"/>
    </source>
</evidence>
<dbReference type="Proteomes" id="UP000002208">
    <property type="component" value="Chromosome"/>
</dbReference>
<proteinExistence type="predicted"/>
<evidence type="ECO:0000313" key="2">
    <source>
        <dbReference type="EMBL" id="AHX26535.1"/>
    </source>
</evidence>
<evidence type="ECO:0000256" key="1">
    <source>
        <dbReference type="SAM" id="MobiDB-lite"/>
    </source>
</evidence>
<protein>
    <submittedName>
        <fullName evidence="2">Uncharacterized protein</fullName>
    </submittedName>
</protein>
<dbReference type="PaxDb" id="546414-Deide_22532"/>
<organism evidence="2 3">
    <name type="scientific">Deinococcus deserti (strain DSM 17065 / CIP 109153 / LMG 22923 / VCD115)</name>
    <dbReference type="NCBI Taxonomy" id="546414"/>
    <lineage>
        <taxon>Bacteria</taxon>
        <taxon>Thermotogati</taxon>
        <taxon>Deinococcota</taxon>
        <taxon>Deinococci</taxon>
        <taxon>Deinococcales</taxon>
        <taxon>Deinococcaceae</taxon>
        <taxon>Deinococcus</taxon>
    </lineage>
</organism>
<dbReference type="RefSeq" id="WP_041227277.1">
    <property type="nucleotide sequence ID" value="NC_012526.1"/>
</dbReference>
<dbReference type="HOGENOM" id="CLU_2166817_0_0_0"/>
<gene>
    <name evidence="2" type="ordered locus">Deide_22532</name>
</gene>
<feature type="region of interest" description="Disordered" evidence="1">
    <location>
        <begin position="68"/>
        <end position="110"/>
    </location>
</feature>
<dbReference type="STRING" id="546414.Deide_22532"/>
<sequence length="110" mass="12627">MDYDRKPAPAPLPQRALKRARVTPVPLHRQRLEQQKSEYELSRFTARPVALQRQVAQPILTAASLRRQEEGTRLPPGSRMTWFTSTPSVTPVAGSWRAPPRRTVGNRMWE</sequence>
<dbReference type="KEGG" id="ddr:Deide_22532"/>
<keyword evidence="3" id="KW-1185">Reference proteome</keyword>
<dbReference type="EMBL" id="CP001114">
    <property type="protein sequence ID" value="AHX26535.1"/>
    <property type="molecule type" value="Genomic_DNA"/>
</dbReference>
<reference evidence="2 3" key="1">
    <citation type="journal article" date="2009" name="PLoS Genet.">
        <title>Alliance of proteomics and genomics to unravel the specificities of Sahara bacterium Deinococcus deserti.</title>
        <authorList>
            <person name="de Groot A."/>
            <person name="Dulermo R."/>
            <person name="Ortet P."/>
            <person name="Blanchard L."/>
            <person name="Guerin P."/>
            <person name="Fernandez B."/>
            <person name="Vacherie B."/>
            <person name="Dossat C."/>
            <person name="Jolivet E."/>
            <person name="Siguier P."/>
            <person name="Chandler M."/>
            <person name="Barakat M."/>
            <person name="Dedieu A."/>
            <person name="Barbe V."/>
            <person name="Heulin T."/>
            <person name="Sommer S."/>
            <person name="Achouak W."/>
            <person name="Armengaud J."/>
        </authorList>
    </citation>
    <scope>NUCLEOTIDE SEQUENCE [LARGE SCALE GENOMIC DNA]</scope>
    <source>
        <strain evidence="3">DSM 17065 / CIP 109153 / LMG 22923 / VCD115</strain>
    </source>
</reference>